<name>A0AAW0FWY9_9APHY</name>
<dbReference type="InterPro" id="IPR045340">
    <property type="entry name" value="DUF6533"/>
</dbReference>
<organism evidence="3 4">
    <name type="scientific">Cerrena zonata</name>
    <dbReference type="NCBI Taxonomy" id="2478898"/>
    <lineage>
        <taxon>Eukaryota</taxon>
        <taxon>Fungi</taxon>
        <taxon>Dikarya</taxon>
        <taxon>Basidiomycota</taxon>
        <taxon>Agaricomycotina</taxon>
        <taxon>Agaricomycetes</taxon>
        <taxon>Polyporales</taxon>
        <taxon>Cerrenaceae</taxon>
        <taxon>Cerrena</taxon>
    </lineage>
</organism>
<keyword evidence="1" id="KW-0472">Membrane</keyword>
<accession>A0AAW0FWY9</accession>
<reference evidence="3 4" key="1">
    <citation type="submission" date="2022-09" db="EMBL/GenBank/DDBJ databases">
        <authorList>
            <person name="Palmer J.M."/>
        </authorList>
    </citation>
    <scope>NUCLEOTIDE SEQUENCE [LARGE SCALE GENOMIC DNA]</scope>
    <source>
        <strain evidence="3 4">DSM 7382</strain>
    </source>
</reference>
<evidence type="ECO:0000313" key="4">
    <source>
        <dbReference type="Proteomes" id="UP001385951"/>
    </source>
</evidence>
<keyword evidence="1" id="KW-1133">Transmembrane helix</keyword>
<protein>
    <recommendedName>
        <fullName evidence="2">DUF6533 domain-containing protein</fullName>
    </recommendedName>
</protein>
<evidence type="ECO:0000256" key="1">
    <source>
        <dbReference type="SAM" id="Phobius"/>
    </source>
</evidence>
<dbReference type="AlphaFoldDB" id="A0AAW0FWY9"/>
<keyword evidence="4" id="KW-1185">Reference proteome</keyword>
<dbReference type="EMBL" id="JASBNA010000039">
    <property type="protein sequence ID" value="KAK7681837.1"/>
    <property type="molecule type" value="Genomic_DNA"/>
</dbReference>
<keyword evidence="1" id="KW-0812">Transmembrane</keyword>
<comment type="caution">
    <text evidence="3">The sequence shown here is derived from an EMBL/GenBank/DDBJ whole genome shotgun (WGS) entry which is preliminary data.</text>
</comment>
<feature type="domain" description="DUF6533" evidence="2">
    <location>
        <begin position="43"/>
        <end position="79"/>
    </location>
</feature>
<evidence type="ECO:0000313" key="3">
    <source>
        <dbReference type="EMBL" id="KAK7681837.1"/>
    </source>
</evidence>
<dbReference type="Proteomes" id="UP001385951">
    <property type="component" value="Unassembled WGS sequence"/>
</dbReference>
<dbReference type="Pfam" id="PF20151">
    <property type="entry name" value="DUF6533"/>
    <property type="match status" value="1"/>
</dbReference>
<feature type="transmembrane region" description="Helical" evidence="1">
    <location>
        <begin position="65"/>
        <end position="90"/>
    </location>
</feature>
<evidence type="ECO:0000259" key="2">
    <source>
        <dbReference type="Pfam" id="PF20151"/>
    </source>
</evidence>
<proteinExistence type="predicted"/>
<gene>
    <name evidence="3" type="ORF">QCA50_015184</name>
</gene>
<sequence length="154" mass="17448">MPNVTVLDEHGVPLTQNLTEHRISELAFNVWEQNVKITIMLGIVFYNYVITLPEEVNTLWRRKKSFASIIILVNRYTLLAYGSFLIGIIFPVTGDLWDQPKAPLQIGTIAAFENGARLGCQCRIQVDAYNMSTFVRCVHYSPTDRSTSLIANQV</sequence>
<feature type="transmembrane region" description="Helical" evidence="1">
    <location>
        <begin position="35"/>
        <end position="53"/>
    </location>
</feature>